<proteinExistence type="predicted"/>
<keyword evidence="2" id="KW-1185">Reference proteome</keyword>
<comment type="caution">
    <text evidence="1">The sequence shown here is derived from an EMBL/GenBank/DDBJ whole genome shotgun (WGS) entry which is preliminary data.</text>
</comment>
<sequence>MAMQLNPDYLHCDKDGSDKWYVAVLVDSKKNQALIGYGPCKPNARGTWKQVTWDEMQKRVSEKLSHKKGYNGGALHKIPKPALQEMDEQLCRLIGIPQVTREASGKISFDLPGMTATKFAAGKPKLRRRPPALTDWI</sequence>
<protein>
    <submittedName>
        <fullName evidence="1">Uncharacterized protein</fullName>
    </submittedName>
</protein>
<organism evidence="1 2">
    <name type="scientific">Rhodovibrio sodomensis</name>
    <dbReference type="NCBI Taxonomy" id="1088"/>
    <lineage>
        <taxon>Bacteria</taxon>
        <taxon>Pseudomonadati</taxon>
        <taxon>Pseudomonadota</taxon>
        <taxon>Alphaproteobacteria</taxon>
        <taxon>Rhodospirillales</taxon>
        <taxon>Rhodovibrionaceae</taxon>
        <taxon>Rhodovibrio</taxon>
    </lineage>
</organism>
<name>A0ABS1D8A6_9PROT</name>
<evidence type="ECO:0000313" key="2">
    <source>
        <dbReference type="Proteomes" id="UP001296873"/>
    </source>
</evidence>
<dbReference type="EMBL" id="NRRL01000001">
    <property type="protein sequence ID" value="MBK1666585.1"/>
    <property type="molecule type" value="Genomic_DNA"/>
</dbReference>
<evidence type="ECO:0000313" key="1">
    <source>
        <dbReference type="EMBL" id="MBK1666585.1"/>
    </source>
</evidence>
<dbReference type="RefSeq" id="WP_200338634.1">
    <property type="nucleotide sequence ID" value="NZ_NRRL01000001.1"/>
</dbReference>
<accession>A0ABS1D8A6</accession>
<gene>
    <name evidence="1" type="ORF">CKO28_00825</name>
</gene>
<dbReference type="Proteomes" id="UP001296873">
    <property type="component" value="Unassembled WGS sequence"/>
</dbReference>
<reference evidence="1 2" key="1">
    <citation type="journal article" date="2020" name="Microorganisms">
        <title>Osmotic Adaptation and Compatible Solute Biosynthesis of Phototrophic Bacteria as Revealed from Genome Analyses.</title>
        <authorList>
            <person name="Imhoff J.F."/>
            <person name="Rahn T."/>
            <person name="Kunzel S."/>
            <person name="Keller A."/>
            <person name="Neulinger S.C."/>
        </authorList>
    </citation>
    <scope>NUCLEOTIDE SEQUENCE [LARGE SCALE GENOMIC DNA]</scope>
    <source>
        <strain evidence="1 2">DSM 9895</strain>
    </source>
</reference>